<evidence type="ECO:0000256" key="3">
    <source>
        <dbReference type="ARBA" id="ARBA00022723"/>
    </source>
</evidence>
<dbReference type="PANTHER" id="PTHR13799:SF14">
    <property type="entry name" value="GTP CYCLOHYDROLASE 1 TYPE 2 HOMOLOG"/>
    <property type="match status" value="1"/>
</dbReference>
<evidence type="ECO:0000256" key="1">
    <source>
        <dbReference type="ARBA" id="ARBA00006964"/>
    </source>
</evidence>
<dbReference type="InterPro" id="IPR036069">
    <property type="entry name" value="DUF34/NIF3_sf"/>
</dbReference>
<sequence length="269" mass="29023">MKCSEIMEVCRKLAPEDCACDWDNPGLLAGRSDKEVRKIYIALDATDKVVEAAAASGADMLLTHHPLIFKAIKKVNDQNFITRRLVKLIQADISYYAMHTNFDAAPGCMADLAAKRLGLSDCVPLEALGEMDGPEGAVSYGIGKSGVLKEEVTVRELAAHVKDVFGLPFALVYGDELMDQKVSRISVCPGAGGSEIEGALVWGAQVLVTGDISHHQGIDAAARGMAIIDGGHYGLERIFIPYMAEFLRKNLGSRVELEQAPPQWPAVIV</sequence>
<dbReference type="SUPFAM" id="SSF102705">
    <property type="entry name" value="NIF3 (NGG1p interacting factor 3)-like"/>
    <property type="match status" value="1"/>
</dbReference>
<evidence type="ECO:0000313" key="6">
    <source>
        <dbReference type="Proteomes" id="UP000013085"/>
    </source>
</evidence>
<keyword evidence="3 4" id="KW-0479">Metal-binding</keyword>
<dbReference type="PATRIC" id="fig|999408.3.peg.3338"/>
<dbReference type="FunFam" id="3.40.1390.30:FF:000001">
    <property type="entry name" value="GTP cyclohydrolase 1 type 2"/>
    <property type="match status" value="1"/>
</dbReference>
<dbReference type="NCBIfam" id="TIGR00486">
    <property type="entry name" value="YbgI_SA1388"/>
    <property type="match status" value="1"/>
</dbReference>
<comment type="similarity">
    <text evidence="1">Belongs to the GTP cyclohydrolase I type 2/NIF3 family.</text>
</comment>
<feature type="binding site" evidence="4">
    <location>
        <position position="65"/>
    </location>
    <ligand>
        <name>a divalent metal cation</name>
        <dbReference type="ChEBI" id="CHEBI:60240"/>
        <label>1</label>
    </ligand>
</feature>
<name>A0A0E2HM86_9FIRM</name>
<dbReference type="EMBL" id="AGYR01000035">
    <property type="protein sequence ID" value="ENZ13150.1"/>
    <property type="molecule type" value="Genomic_DNA"/>
</dbReference>
<proteinExistence type="inferred from homology"/>
<accession>A0A0E2HM86</accession>
<dbReference type="RefSeq" id="WP_002593421.1">
    <property type="nucleotide sequence ID" value="NZ_KB850977.1"/>
</dbReference>
<dbReference type="GO" id="GO:0046872">
    <property type="term" value="F:metal ion binding"/>
    <property type="evidence" value="ECO:0007669"/>
    <property type="project" value="UniProtKB-KW"/>
</dbReference>
<evidence type="ECO:0000313" key="5">
    <source>
        <dbReference type="EMBL" id="ENZ13150.1"/>
    </source>
</evidence>
<organism evidence="5 6">
    <name type="scientific">[Clostridium] clostridioforme 90A8</name>
    <dbReference type="NCBI Taxonomy" id="999408"/>
    <lineage>
        <taxon>Bacteria</taxon>
        <taxon>Bacillati</taxon>
        <taxon>Bacillota</taxon>
        <taxon>Clostridia</taxon>
        <taxon>Lachnospirales</taxon>
        <taxon>Lachnospiraceae</taxon>
        <taxon>Enterocloster</taxon>
    </lineage>
</organism>
<feature type="binding site" evidence="4">
    <location>
        <position position="232"/>
    </location>
    <ligand>
        <name>a divalent metal cation</name>
        <dbReference type="ChEBI" id="CHEBI:60240"/>
        <label>1</label>
    </ligand>
</feature>
<protein>
    <recommendedName>
        <fullName evidence="2">GTP cyclohydrolase 1 type 2 homolog</fullName>
    </recommendedName>
</protein>
<gene>
    <name evidence="5" type="ORF">HMPREF1090_03086</name>
</gene>
<comment type="caution">
    <text evidence="5">The sequence shown here is derived from an EMBL/GenBank/DDBJ whole genome shotgun (WGS) entry which is preliminary data.</text>
</comment>
<dbReference type="PANTHER" id="PTHR13799">
    <property type="entry name" value="NGG1 INTERACTING FACTOR 3"/>
    <property type="match status" value="1"/>
</dbReference>
<evidence type="ECO:0000256" key="4">
    <source>
        <dbReference type="PIRSR" id="PIRSR602678-1"/>
    </source>
</evidence>
<reference evidence="5 6" key="1">
    <citation type="submission" date="2013-01" db="EMBL/GenBank/DDBJ databases">
        <title>The Genome Sequence of Clostridium clostridioforme 90A8.</title>
        <authorList>
            <consortium name="The Broad Institute Genome Sequencing Platform"/>
            <person name="Earl A."/>
            <person name="Ward D."/>
            <person name="Feldgarden M."/>
            <person name="Gevers D."/>
            <person name="Courvalin P."/>
            <person name="Lambert T."/>
            <person name="Walker B."/>
            <person name="Young S.K."/>
            <person name="Zeng Q."/>
            <person name="Gargeya S."/>
            <person name="Fitzgerald M."/>
            <person name="Haas B."/>
            <person name="Abouelleil A."/>
            <person name="Alvarado L."/>
            <person name="Arachchi H.M."/>
            <person name="Berlin A.M."/>
            <person name="Chapman S.B."/>
            <person name="Dewar J."/>
            <person name="Goldberg J."/>
            <person name="Griggs A."/>
            <person name="Gujja S."/>
            <person name="Hansen M."/>
            <person name="Howarth C."/>
            <person name="Imamovic A."/>
            <person name="Larimer J."/>
            <person name="McCowan C."/>
            <person name="Murphy C."/>
            <person name="Neiman D."/>
            <person name="Pearson M."/>
            <person name="Priest M."/>
            <person name="Roberts A."/>
            <person name="Saif S."/>
            <person name="Shea T."/>
            <person name="Sisk P."/>
            <person name="Sykes S."/>
            <person name="Wortman J."/>
            <person name="Nusbaum C."/>
            <person name="Birren B."/>
        </authorList>
    </citation>
    <scope>NUCLEOTIDE SEQUENCE [LARGE SCALE GENOMIC DNA]</scope>
    <source>
        <strain evidence="5 6">90A8</strain>
    </source>
</reference>
<dbReference type="Pfam" id="PF01784">
    <property type="entry name" value="DUF34_NIF3"/>
    <property type="match status" value="1"/>
</dbReference>
<feature type="binding site" evidence="4">
    <location>
        <position position="64"/>
    </location>
    <ligand>
        <name>a divalent metal cation</name>
        <dbReference type="ChEBI" id="CHEBI:60240"/>
        <label>2</label>
    </ligand>
</feature>
<feature type="binding site" evidence="4">
    <location>
        <position position="236"/>
    </location>
    <ligand>
        <name>a divalent metal cation</name>
        <dbReference type="ChEBI" id="CHEBI:60240"/>
        <label>1</label>
    </ligand>
</feature>
<dbReference type="Proteomes" id="UP000013085">
    <property type="component" value="Unassembled WGS sequence"/>
</dbReference>
<dbReference type="InterPro" id="IPR002678">
    <property type="entry name" value="DUF34/NIF3"/>
</dbReference>
<evidence type="ECO:0000256" key="2">
    <source>
        <dbReference type="ARBA" id="ARBA00022112"/>
    </source>
</evidence>
<dbReference type="GO" id="GO:0005737">
    <property type="term" value="C:cytoplasm"/>
    <property type="evidence" value="ECO:0007669"/>
    <property type="project" value="TreeGrafter"/>
</dbReference>
<dbReference type="HOGENOM" id="CLU_037423_2_0_9"/>
<dbReference type="AlphaFoldDB" id="A0A0E2HM86"/>
<feature type="binding site" evidence="4">
    <location>
        <position position="103"/>
    </location>
    <ligand>
        <name>a divalent metal cation</name>
        <dbReference type="ChEBI" id="CHEBI:60240"/>
        <label>1</label>
    </ligand>
</feature>
<dbReference type="Gene3D" id="3.40.1390.30">
    <property type="entry name" value="NIF3 (NGG1p interacting factor 3)-like"/>
    <property type="match status" value="2"/>
</dbReference>